<reference evidence="3" key="1">
    <citation type="submission" date="2018-05" db="EMBL/GenBank/DDBJ databases">
        <authorList>
            <person name="Lanie J.A."/>
            <person name="Ng W.-L."/>
            <person name="Kazmierczak K.M."/>
            <person name="Andrzejewski T.M."/>
            <person name="Davidsen T.M."/>
            <person name="Wayne K.J."/>
            <person name="Tettelin H."/>
            <person name="Glass J.I."/>
            <person name="Rusch D."/>
            <person name="Podicherti R."/>
            <person name="Tsui H.-C.T."/>
            <person name="Winkler M.E."/>
        </authorList>
    </citation>
    <scope>NUCLEOTIDE SEQUENCE</scope>
</reference>
<dbReference type="Gene3D" id="3.30.1370.60">
    <property type="entry name" value="Hypothetical oxidoreductase yiak, domain 2"/>
    <property type="match status" value="1"/>
</dbReference>
<gene>
    <name evidence="3" type="ORF">METZ01_LOCUS205594</name>
</gene>
<dbReference type="Pfam" id="PF02615">
    <property type="entry name" value="Ldh_2"/>
    <property type="match status" value="1"/>
</dbReference>
<feature type="non-terminal residue" evidence="3">
    <location>
        <position position="331"/>
    </location>
</feature>
<keyword evidence="2" id="KW-0560">Oxidoreductase</keyword>
<evidence type="ECO:0000256" key="2">
    <source>
        <dbReference type="ARBA" id="ARBA00023002"/>
    </source>
</evidence>
<organism evidence="3">
    <name type="scientific">marine metagenome</name>
    <dbReference type="NCBI Taxonomy" id="408172"/>
    <lineage>
        <taxon>unclassified sequences</taxon>
        <taxon>metagenomes</taxon>
        <taxon>ecological metagenomes</taxon>
    </lineage>
</organism>
<evidence type="ECO:0008006" key="4">
    <source>
        <dbReference type="Google" id="ProtNLM"/>
    </source>
</evidence>
<dbReference type="AlphaFoldDB" id="A0A382EPS2"/>
<dbReference type="InterPro" id="IPR043143">
    <property type="entry name" value="Mal/L-sulf/L-lact_DH-like_NADP"/>
</dbReference>
<name>A0A382EPS2_9ZZZZ</name>
<comment type="similarity">
    <text evidence="1">Belongs to the LDH2/MDH2 oxidoreductase family.</text>
</comment>
<dbReference type="GO" id="GO:0016491">
    <property type="term" value="F:oxidoreductase activity"/>
    <property type="evidence" value="ECO:0007669"/>
    <property type="project" value="UniProtKB-KW"/>
</dbReference>
<dbReference type="Gene3D" id="1.10.1530.10">
    <property type="match status" value="1"/>
</dbReference>
<evidence type="ECO:0000256" key="1">
    <source>
        <dbReference type="ARBA" id="ARBA00006056"/>
    </source>
</evidence>
<dbReference type="EMBL" id="UINC01045686">
    <property type="protein sequence ID" value="SVB52740.1"/>
    <property type="molecule type" value="Genomic_DNA"/>
</dbReference>
<dbReference type="PANTHER" id="PTHR11091:SF0">
    <property type="entry name" value="MALATE DEHYDROGENASE"/>
    <property type="match status" value="1"/>
</dbReference>
<dbReference type="InterPro" id="IPR043144">
    <property type="entry name" value="Mal/L-sulf/L-lact_DH-like_ah"/>
</dbReference>
<protein>
    <recommendedName>
        <fullName evidence="4">Malate dehydrogenase</fullName>
    </recommendedName>
</protein>
<dbReference type="PANTHER" id="PTHR11091">
    <property type="entry name" value="OXIDOREDUCTASE-RELATED"/>
    <property type="match status" value="1"/>
</dbReference>
<dbReference type="SUPFAM" id="SSF89733">
    <property type="entry name" value="L-sulfolactate dehydrogenase-like"/>
    <property type="match status" value="1"/>
</dbReference>
<proteinExistence type="inferred from homology"/>
<evidence type="ECO:0000313" key="3">
    <source>
        <dbReference type="EMBL" id="SVB52740.1"/>
    </source>
</evidence>
<dbReference type="InterPro" id="IPR036111">
    <property type="entry name" value="Mal/L-sulfo/L-lacto_DH-like_sf"/>
</dbReference>
<sequence length="331" mass="35379">MLERFHVPGDEAVHVNKDDMHATVVDIFLKMGMPPDEAEVASDVLVYADIRGIETHGVSNMLRNYVKSFGEGGINPTPNPKIVREMPAAATLDCDGGHGLVVGPMAMEMAIERAKIYGIGTITANNGRHFGAAAYHAAMAIDHDMIGLAMTSGGMSVVPVDGSKPMFGLNPIAIAIPTRHEAPFIFDASMSSVAGNKIVLAKRLGVPVAPGWITGEDGVPITEESEVPENYFMLPSGGTRENGSHKGSSLGIWVEIMCGLLGATGAGPNREGGAAHHFIAYNIEAFTDLEGFKDDMDTYMKEIRETPPIPGADRVLYAGLPEHEEEIERNE</sequence>
<accession>A0A382EPS2</accession>
<dbReference type="InterPro" id="IPR003767">
    <property type="entry name" value="Malate/L-lactate_DH-like"/>
</dbReference>